<evidence type="ECO:0000256" key="5">
    <source>
        <dbReference type="SAM" id="MobiDB-lite"/>
    </source>
</evidence>
<dbReference type="AlphaFoldDB" id="B9G023"/>
<evidence type="ECO:0000256" key="4">
    <source>
        <dbReference type="SAM" id="Coils"/>
    </source>
</evidence>
<dbReference type="SUPFAM" id="SSF101447">
    <property type="entry name" value="Formin homology 2 domain (FH2 domain)"/>
    <property type="match status" value="1"/>
</dbReference>
<name>B9G023_ORYSJ</name>
<feature type="domain" description="FH2" evidence="7">
    <location>
        <begin position="805"/>
        <end position="1219"/>
    </location>
</feature>
<dbReference type="PANTHER" id="PTHR45733:SF8">
    <property type="entry name" value="FORMIN-J"/>
    <property type="match status" value="1"/>
</dbReference>
<dbReference type="Pfam" id="PF02181">
    <property type="entry name" value="FH2"/>
    <property type="match status" value="1"/>
</dbReference>
<keyword evidence="2" id="KW-0904">Protein phosphatase</keyword>
<dbReference type="Pfam" id="PF10409">
    <property type="entry name" value="PTEN_C2"/>
    <property type="match status" value="1"/>
</dbReference>
<feature type="coiled-coil region" evidence="4">
    <location>
        <begin position="1100"/>
        <end position="1127"/>
    </location>
</feature>
<feature type="compositionally biased region" description="Polar residues" evidence="5">
    <location>
        <begin position="1250"/>
        <end position="1261"/>
    </location>
</feature>
<gene>
    <name evidence="8" type="ORF">OsJ_26724</name>
</gene>
<dbReference type="InterPro" id="IPR029021">
    <property type="entry name" value="Prot-tyrosine_phosphatase-like"/>
</dbReference>
<dbReference type="InterPro" id="IPR015425">
    <property type="entry name" value="FH2_Formin"/>
</dbReference>
<evidence type="ECO:0000256" key="2">
    <source>
        <dbReference type="ARBA" id="ARBA00022912"/>
    </source>
</evidence>
<sequence length="1261" mass="139881">MALFRKFFYRKPPDGLLEITERVYVFDSCFTTDVFNDDKYQDYIGDIVAQLQCHFADASFMVFNFREGESQSLLANILSSYEMVVMDYPRQYEGCPLVTIEMIHHFLRSGESWLSLSQQNVLIMHCERGGWAVLAFMLAGLLLYRKQYIGEQRTLEMIYRQAPRELIQLLSPLNPIPSQIRYLHYISRRNVSAVWPPGDRALTLDCVILRNIPGFNGEGGCRPIFRIYGKDPLLATSNTPKVLFSTPKRSKYVRLYKKVDCELIKIDIHCHIQGDVVLECISLDADQQREEMIFRVMFNTAFIRSNILMLNRDEIDILWDAKDRFPKEFRAEVLFSEMDSVNQLDSMEVGGIGEKEGLPVEAFAKVQEMFSNVDWLDPTADAAALLFQQLTSSENIQLRKGLLSPNKKDFHLSSISPTKKQSDNVEDKLSNAELSTIYVHKQENNDVQGLIPQKQATIPDEKSGSSVIHEKMISLVHEEITQVVDINTGCLSSLDMTVPSTMNSSRPVLIDQNSKLDDQFGSLQSSSPTMIMSQQFPVSRSSSVLSSDFSPRLLSACPRFHSAPSALGITALLEDHAAFGDTKNSVKVSSAVVKIPSKQSSQQHPITVTPVVTKCTPSPPPLLPPLAPVVPVPSDDQMISQEKDMSQQAQKHPECRGFFPNFLHLHQTGVPVDLHNFHLHFHQLASTSSPPGPAAPSPCQLHTSTSSPARPVPPPPPTLSTIRSSAPTPPLLPGATSAPSPPPPPPPCSSSNQLSAPPPPPPSFSKNNGSIAPPPAPPGGNAKLPGMRGRGPAPPSGPMSRSLQSGQAASRRSNLKPLHWVKVTRAMQGSLWEESQKTDEASKPPVFDMSELEHLFSAVLPSSDGKRSDKSGSRASGSKPEKIHLIYATEDFCFIHDGTIDLRRANNCGIMLTKVKMPLPDLMSAILTLDDTILDADQVENLIKFTPTKEEAELLKGYKGDKQVLGECEQFFMELMKLPRVDSKLRVFLFKIQFPSQVSDLKRSLNIVNSSAEEIRGSAKLKRIMQTILSLGNALNQGTARGSAVGFRLDSLLKLSDTRARNNKMTLMHYLSKVLSEKLPELLDFPKDLASLELAAKVQLKSLAEEMQAINKGLEKVEQELTTSENDGPVSEIFRKTLKDFLSGAEAEVRSLTSLYSNVGRNADALALYFGEDPARCPFEQVVITLQNFVRLFVRSHDENCKQLDLEKKKALKEAEAEKTKKEPENAQKTKEPGNDKAKHNNSIKELDISLQSPAQTASAK</sequence>
<proteinExistence type="inferred from homology"/>
<dbReference type="GO" id="GO:0004721">
    <property type="term" value="F:phosphoprotein phosphatase activity"/>
    <property type="evidence" value="ECO:0007669"/>
    <property type="project" value="UniProtKB-KW"/>
</dbReference>
<organism evidence="8">
    <name type="scientific">Oryza sativa subsp. japonica</name>
    <name type="common">Rice</name>
    <dbReference type="NCBI Taxonomy" id="39947"/>
    <lineage>
        <taxon>Eukaryota</taxon>
        <taxon>Viridiplantae</taxon>
        <taxon>Streptophyta</taxon>
        <taxon>Embryophyta</taxon>
        <taxon>Tracheophyta</taxon>
        <taxon>Spermatophyta</taxon>
        <taxon>Magnoliopsida</taxon>
        <taxon>Liliopsida</taxon>
        <taxon>Poales</taxon>
        <taxon>Poaceae</taxon>
        <taxon>BOP clade</taxon>
        <taxon>Oryzoideae</taxon>
        <taxon>Oryzeae</taxon>
        <taxon>Oryzinae</taxon>
        <taxon>Oryza</taxon>
        <taxon>Oryza sativa</taxon>
    </lineage>
</organism>
<reference evidence="8" key="1">
    <citation type="journal article" date="2005" name="PLoS Biol.">
        <title>The genomes of Oryza sativa: a history of duplications.</title>
        <authorList>
            <person name="Yu J."/>
            <person name="Wang J."/>
            <person name="Lin W."/>
            <person name="Li S."/>
            <person name="Li H."/>
            <person name="Zhou J."/>
            <person name="Ni P."/>
            <person name="Dong W."/>
            <person name="Hu S."/>
            <person name="Zeng C."/>
            <person name="Zhang J."/>
            <person name="Zhang Y."/>
            <person name="Li R."/>
            <person name="Xu Z."/>
            <person name="Li S."/>
            <person name="Li X."/>
            <person name="Zheng H."/>
            <person name="Cong L."/>
            <person name="Lin L."/>
            <person name="Yin J."/>
            <person name="Geng J."/>
            <person name="Li G."/>
            <person name="Shi J."/>
            <person name="Liu J."/>
            <person name="Lv H."/>
            <person name="Li J."/>
            <person name="Wang J."/>
            <person name="Deng Y."/>
            <person name="Ran L."/>
            <person name="Shi X."/>
            <person name="Wang X."/>
            <person name="Wu Q."/>
            <person name="Li C."/>
            <person name="Ren X."/>
            <person name="Wang J."/>
            <person name="Wang X."/>
            <person name="Li D."/>
            <person name="Liu D."/>
            <person name="Zhang X."/>
            <person name="Ji Z."/>
            <person name="Zhao W."/>
            <person name="Sun Y."/>
            <person name="Zhang Z."/>
            <person name="Bao J."/>
            <person name="Han Y."/>
            <person name="Dong L."/>
            <person name="Ji J."/>
            <person name="Chen P."/>
            <person name="Wu S."/>
            <person name="Liu J."/>
            <person name="Xiao Y."/>
            <person name="Bu D."/>
            <person name="Tan J."/>
            <person name="Yang L."/>
            <person name="Ye C."/>
            <person name="Zhang J."/>
            <person name="Xu J."/>
            <person name="Zhou Y."/>
            <person name="Yu Y."/>
            <person name="Zhang B."/>
            <person name="Zhuang S."/>
            <person name="Wei H."/>
            <person name="Liu B."/>
            <person name="Lei M."/>
            <person name="Yu H."/>
            <person name="Li Y."/>
            <person name="Xu H."/>
            <person name="Wei S."/>
            <person name="He X."/>
            <person name="Fang L."/>
            <person name="Zhang Z."/>
            <person name="Zhang Y."/>
            <person name="Huang X."/>
            <person name="Su Z."/>
            <person name="Tong W."/>
            <person name="Li J."/>
            <person name="Tong Z."/>
            <person name="Li S."/>
            <person name="Ye J."/>
            <person name="Wang L."/>
            <person name="Fang L."/>
            <person name="Lei T."/>
            <person name="Chen C."/>
            <person name="Chen H."/>
            <person name="Xu Z."/>
            <person name="Li H."/>
            <person name="Huang H."/>
            <person name="Zhang F."/>
            <person name="Xu H."/>
            <person name="Li N."/>
            <person name="Zhao C."/>
            <person name="Li S."/>
            <person name="Dong L."/>
            <person name="Huang Y."/>
            <person name="Li L."/>
            <person name="Xi Y."/>
            <person name="Qi Q."/>
            <person name="Li W."/>
            <person name="Zhang B."/>
            <person name="Hu W."/>
            <person name="Zhang Y."/>
            <person name="Tian X."/>
            <person name="Jiao Y."/>
            <person name="Liang X."/>
            <person name="Jin J."/>
            <person name="Gao L."/>
            <person name="Zheng W."/>
            <person name="Hao B."/>
            <person name="Liu S."/>
            <person name="Wang W."/>
            <person name="Yuan L."/>
            <person name="Cao M."/>
            <person name="McDermott J."/>
            <person name="Samudrala R."/>
            <person name="Wang J."/>
            <person name="Wong G.K."/>
            <person name="Yang H."/>
        </authorList>
    </citation>
    <scope>NUCLEOTIDE SEQUENCE [LARGE SCALE GENOMIC DNA]</scope>
</reference>
<feature type="region of interest" description="Disordered" evidence="5">
    <location>
        <begin position="858"/>
        <end position="879"/>
    </location>
</feature>
<feature type="region of interest" description="Disordered" evidence="5">
    <location>
        <begin position="685"/>
        <end position="817"/>
    </location>
</feature>
<feature type="compositionally biased region" description="Pro residues" evidence="5">
    <location>
        <begin position="739"/>
        <end position="748"/>
    </location>
</feature>
<dbReference type="EMBL" id="CM000145">
    <property type="protein sequence ID" value="EEE68390.1"/>
    <property type="molecule type" value="Genomic_DNA"/>
</dbReference>
<dbReference type="SUPFAM" id="SSF52799">
    <property type="entry name" value="(Phosphotyrosine protein) phosphatases II"/>
    <property type="match status" value="1"/>
</dbReference>
<evidence type="ECO:0000313" key="8">
    <source>
        <dbReference type="EMBL" id="EEE68390.1"/>
    </source>
</evidence>
<keyword evidence="4" id="KW-0175">Coiled coil</keyword>
<protein>
    <recommendedName>
        <fullName evidence="3">Formin-like protein</fullName>
    </recommendedName>
</protein>
<reference evidence="8" key="2">
    <citation type="submission" date="2008-12" db="EMBL/GenBank/DDBJ databases">
        <title>Improved gene annotation of the rice (Oryza sativa) genomes.</title>
        <authorList>
            <person name="Wang J."/>
            <person name="Li R."/>
            <person name="Fan W."/>
            <person name="Huang Q."/>
            <person name="Zhang J."/>
            <person name="Zhou Y."/>
            <person name="Hu Y."/>
            <person name="Zi S."/>
            <person name="Li J."/>
            <person name="Ni P."/>
            <person name="Zheng H."/>
            <person name="Zhang Y."/>
            <person name="Zhao M."/>
            <person name="Hao Q."/>
            <person name="McDermott J."/>
            <person name="Samudrala R."/>
            <person name="Kristiansen K."/>
            <person name="Wong G.K.-S."/>
        </authorList>
    </citation>
    <scope>NUCLEOTIDE SEQUENCE</scope>
</reference>
<accession>B9G023</accession>
<comment type="similarity">
    <text evidence="1">Belongs to the formin-like family. Class-II subfamily.</text>
</comment>
<dbReference type="Gene3D" id="1.20.58.2220">
    <property type="entry name" value="Formin, FH2 domain"/>
    <property type="match status" value="1"/>
</dbReference>
<feature type="compositionally biased region" description="Polar residues" evidence="5">
    <location>
        <begin position="799"/>
        <end position="812"/>
    </location>
</feature>
<dbReference type="InterPro" id="IPR042201">
    <property type="entry name" value="FH2_Formin_sf"/>
</dbReference>
<evidence type="ECO:0000256" key="3">
    <source>
        <dbReference type="RuleBase" id="RU361260"/>
    </source>
</evidence>
<dbReference type="Gene3D" id="2.60.40.1110">
    <property type="match status" value="1"/>
</dbReference>
<dbReference type="InterPro" id="IPR014020">
    <property type="entry name" value="Tensin_C2-dom"/>
</dbReference>
<dbReference type="Gene3D" id="3.90.190.10">
    <property type="entry name" value="Protein tyrosine phosphatase superfamily"/>
    <property type="match status" value="1"/>
</dbReference>
<dbReference type="SMART" id="SM01326">
    <property type="entry name" value="PTEN_C2"/>
    <property type="match status" value="1"/>
</dbReference>
<keyword evidence="2" id="KW-0378">Hydrolase</keyword>
<dbReference type="SMART" id="SM00498">
    <property type="entry name" value="FH2"/>
    <property type="match status" value="1"/>
</dbReference>
<dbReference type="PROSITE" id="PS51182">
    <property type="entry name" value="C2_TENSIN"/>
    <property type="match status" value="1"/>
</dbReference>
<feature type="region of interest" description="Disordered" evidence="5">
    <location>
        <begin position="1214"/>
        <end position="1261"/>
    </location>
</feature>
<dbReference type="InterPro" id="IPR035892">
    <property type="entry name" value="C2_domain_sf"/>
</dbReference>
<feature type="domain" description="C2 tensin-type" evidence="6">
    <location>
        <begin position="199"/>
        <end position="338"/>
    </location>
</feature>
<dbReference type="PROSITE" id="PS51444">
    <property type="entry name" value="FH2"/>
    <property type="match status" value="1"/>
</dbReference>
<evidence type="ECO:0000256" key="1">
    <source>
        <dbReference type="ARBA" id="ARBA00006468"/>
    </source>
</evidence>
<evidence type="ECO:0000259" key="6">
    <source>
        <dbReference type="PROSITE" id="PS51182"/>
    </source>
</evidence>
<dbReference type="Proteomes" id="UP000007752">
    <property type="component" value="Chromosome 8"/>
</dbReference>
<feature type="compositionally biased region" description="Basic and acidic residues" evidence="5">
    <location>
        <begin position="1214"/>
        <end position="1248"/>
    </location>
</feature>
<dbReference type="InterPro" id="IPR051144">
    <property type="entry name" value="Formin_homology_domain"/>
</dbReference>
<evidence type="ECO:0000259" key="7">
    <source>
        <dbReference type="PROSITE" id="PS51444"/>
    </source>
</evidence>
<dbReference type="SUPFAM" id="SSF49562">
    <property type="entry name" value="C2 domain (Calcium/lipid-binding domain, CaLB)"/>
    <property type="match status" value="1"/>
</dbReference>
<dbReference type="PANTHER" id="PTHR45733">
    <property type="entry name" value="FORMIN-J"/>
    <property type="match status" value="1"/>
</dbReference>